<keyword evidence="5" id="KW-0472">Membrane</keyword>
<dbReference type="EMBL" id="MU006571">
    <property type="protein sequence ID" value="KAF2747817.1"/>
    <property type="molecule type" value="Genomic_DNA"/>
</dbReference>
<feature type="compositionally biased region" description="Low complexity" evidence="4">
    <location>
        <begin position="30"/>
        <end position="50"/>
    </location>
</feature>
<feature type="repeat" description="TPR" evidence="3">
    <location>
        <begin position="929"/>
        <end position="962"/>
    </location>
</feature>
<keyword evidence="7" id="KW-1185">Reference proteome</keyword>
<evidence type="ECO:0000256" key="5">
    <source>
        <dbReference type="SAM" id="Phobius"/>
    </source>
</evidence>
<feature type="compositionally biased region" description="Low complexity" evidence="4">
    <location>
        <begin position="73"/>
        <end position="85"/>
    </location>
</feature>
<gene>
    <name evidence="6" type="ORF">M011DRAFT_458231</name>
</gene>
<reference evidence="6" key="1">
    <citation type="journal article" date="2020" name="Stud. Mycol.">
        <title>101 Dothideomycetes genomes: a test case for predicting lifestyles and emergence of pathogens.</title>
        <authorList>
            <person name="Haridas S."/>
            <person name="Albert R."/>
            <person name="Binder M."/>
            <person name="Bloem J."/>
            <person name="Labutti K."/>
            <person name="Salamov A."/>
            <person name="Andreopoulos B."/>
            <person name="Baker S."/>
            <person name="Barry K."/>
            <person name="Bills G."/>
            <person name="Bluhm B."/>
            <person name="Cannon C."/>
            <person name="Castanera R."/>
            <person name="Culley D."/>
            <person name="Daum C."/>
            <person name="Ezra D."/>
            <person name="Gonzalez J."/>
            <person name="Henrissat B."/>
            <person name="Kuo A."/>
            <person name="Liang C."/>
            <person name="Lipzen A."/>
            <person name="Lutzoni F."/>
            <person name="Magnuson J."/>
            <person name="Mondo S."/>
            <person name="Nolan M."/>
            <person name="Ohm R."/>
            <person name="Pangilinan J."/>
            <person name="Park H.-J."/>
            <person name="Ramirez L."/>
            <person name="Alfaro M."/>
            <person name="Sun H."/>
            <person name="Tritt A."/>
            <person name="Yoshinaga Y."/>
            <person name="Zwiers L.-H."/>
            <person name="Turgeon B."/>
            <person name="Goodwin S."/>
            <person name="Spatafora J."/>
            <person name="Crous P."/>
            <person name="Grigoriev I."/>
        </authorList>
    </citation>
    <scope>NUCLEOTIDE SEQUENCE</scope>
    <source>
        <strain evidence="6">CBS 119925</strain>
    </source>
</reference>
<feature type="transmembrane region" description="Helical" evidence="5">
    <location>
        <begin position="416"/>
        <end position="433"/>
    </location>
</feature>
<dbReference type="SUPFAM" id="SSF48452">
    <property type="entry name" value="TPR-like"/>
    <property type="match status" value="1"/>
</dbReference>
<keyword evidence="2 3" id="KW-0802">TPR repeat</keyword>
<feature type="region of interest" description="Disordered" evidence="4">
    <location>
        <begin position="227"/>
        <end position="246"/>
    </location>
</feature>
<feature type="region of interest" description="Disordered" evidence="4">
    <location>
        <begin position="1"/>
        <end position="152"/>
    </location>
</feature>
<dbReference type="InterPro" id="IPR044244">
    <property type="entry name" value="TTC27/Emw1"/>
</dbReference>
<feature type="repeat" description="TPR" evidence="3">
    <location>
        <begin position="963"/>
        <end position="996"/>
    </location>
</feature>
<evidence type="ECO:0000256" key="2">
    <source>
        <dbReference type="ARBA" id="ARBA00022803"/>
    </source>
</evidence>
<dbReference type="Pfam" id="PF13181">
    <property type="entry name" value="TPR_8"/>
    <property type="match status" value="1"/>
</dbReference>
<keyword evidence="1" id="KW-0677">Repeat</keyword>
<dbReference type="PANTHER" id="PTHR16193:SF0">
    <property type="entry name" value="TETRATRICOPEPTIDE REPEAT PROTEIN 27"/>
    <property type="match status" value="1"/>
</dbReference>
<feature type="compositionally biased region" description="Polar residues" evidence="4">
    <location>
        <begin position="652"/>
        <end position="664"/>
    </location>
</feature>
<evidence type="ECO:0000256" key="1">
    <source>
        <dbReference type="ARBA" id="ARBA00022737"/>
    </source>
</evidence>
<dbReference type="InterPro" id="IPR011990">
    <property type="entry name" value="TPR-like_helical_dom_sf"/>
</dbReference>
<feature type="compositionally biased region" description="Low complexity" evidence="4">
    <location>
        <begin position="763"/>
        <end position="776"/>
    </location>
</feature>
<dbReference type="AlphaFoldDB" id="A0A6A6VFF4"/>
<feature type="region of interest" description="Disordered" evidence="4">
    <location>
        <begin position="876"/>
        <end position="900"/>
    </location>
</feature>
<keyword evidence="5" id="KW-1133">Transmembrane helix</keyword>
<dbReference type="Gene3D" id="1.25.40.10">
    <property type="entry name" value="Tetratricopeptide repeat domain"/>
    <property type="match status" value="1"/>
</dbReference>
<dbReference type="PANTHER" id="PTHR16193">
    <property type="entry name" value="TETRATRICOPEPTIDE REPEAT PROTEIN 27"/>
    <property type="match status" value="1"/>
</dbReference>
<dbReference type="PROSITE" id="PS50005">
    <property type="entry name" value="TPR"/>
    <property type="match status" value="2"/>
</dbReference>
<evidence type="ECO:0000313" key="7">
    <source>
        <dbReference type="Proteomes" id="UP000799440"/>
    </source>
</evidence>
<feature type="transmembrane region" description="Helical" evidence="5">
    <location>
        <begin position="167"/>
        <end position="189"/>
    </location>
</feature>
<feature type="region of interest" description="Disordered" evidence="4">
    <location>
        <begin position="763"/>
        <end position="788"/>
    </location>
</feature>
<feature type="region of interest" description="Disordered" evidence="4">
    <location>
        <begin position="652"/>
        <end position="676"/>
    </location>
</feature>
<dbReference type="OrthoDB" id="1936594at2759"/>
<evidence type="ECO:0000313" key="6">
    <source>
        <dbReference type="EMBL" id="KAF2747817.1"/>
    </source>
</evidence>
<protein>
    <submittedName>
        <fullName evidence="6">TPR-like protein</fullName>
    </submittedName>
</protein>
<feature type="region of interest" description="Disordered" evidence="4">
    <location>
        <begin position="616"/>
        <end position="638"/>
    </location>
</feature>
<organism evidence="6 7">
    <name type="scientific">Sporormia fimetaria CBS 119925</name>
    <dbReference type="NCBI Taxonomy" id="1340428"/>
    <lineage>
        <taxon>Eukaryota</taxon>
        <taxon>Fungi</taxon>
        <taxon>Dikarya</taxon>
        <taxon>Ascomycota</taxon>
        <taxon>Pezizomycotina</taxon>
        <taxon>Dothideomycetes</taxon>
        <taxon>Pleosporomycetidae</taxon>
        <taxon>Pleosporales</taxon>
        <taxon>Sporormiaceae</taxon>
        <taxon>Sporormia</taxon>
    </lineage>
</organism>
<feature type="compositionally biased region" description="Basic and acidic residues" evidence="4">
    <location>
        <begin position="617"/>
        <end position="631"/>
    </location>
</feature>
<dbReference type="SMART" id="SM00028">
    <property type="entry name" value="TPR"/>
    <property type="match status" value="4"/>
</dbReference>
<name>A0A6A6VFF4_9PLEO</name>
<accession>A0A6A6VFF4</accession>
<feature type="compositionally biased region" description="Basic residues" evidence="4">
    <location>
        <begin position="193"/>
        <end position="210"/>
    </location>
</feature>
<evidence type="ECO:0000256" key="3">
    <source>
        <dbReference type="PROSITE-ProRule" id="PRU00339"/>
    </source>
</evidence>
<sequence length="1264" mass="139616">MSNQDYYGNQQGGGYSQPPGYDAYNNPPHQGQGQSYDQYNQGYNSQQQYNAPPPQHPQDQQYNAPPPQHPHDQQYGGYSQQQYGGPLPGDYNQGYDQNRGHSPYPPAQQSYGAPPPQGYGDQGYQQQYNQHGDHGVPGAPGGPAEGERGLGSTLVGSAGGAFLGSKLGGGTLGTVGGMVAGAIAANMLGDKKDKKKKDKKHKHSSHHSGSHHGSSYAGSAAGLGGLYAASSHGKKHKKKHRSRGIDGSTCTVVRSVQLLTSKSFMTRHVLRASPSIHSVFLSRLSATADLRCRVSIKTFWHVPRQHSEPTTKKVTFNRMGDALVRFLRHTLPEELASVLEDTLQNLENGHFLHIFQLPEVQVLLGHQENSATKNVTLDDFPVWSDFVFHRLSLLLSKRNEEQGTPIQESAAYRQHLFFIVAVAALYAFVQSTITGPPLPFNSANTIFPAALSSDSTALAKAREELINSLAADGVAAYKLTPNIELLCLAETILFSPPIQKNIPASTWTRMRVDFIHQRLLSEVAPSLQQSIEDELKSLEHQLLSSGLVDKSPDVHVHFLLERGAIYTHHGLDKKAKEDLNRATAERKFVFTLTGMMGKRTKFQQKDTSQLLVLARSADTKDTAPKENEQDNVKPQNLDLNDDTLLEKISFTEDTANPGTPQDSSLPPALASLDPKDQPLLDPLDSVILLSFASSITNTNPADGLTREETLPYATRVLEGGSSNWQVYTQALLVRSRIEGYKSRTLERGLLQLQALVDQVIADTSPATPGPTTGETATTDDADAPTATSFLPKAKEGENAPVQDRLRYVFALASPSRWELEAELAARWVSVGGLRSALEIYERLEMWAEAALCWAATEKEGKAKQIVRRQLFHATNGNDDTADLEEEKWEGSERSPPPADAPRLYCILGDIDQDMSMYEKAWEVSGNRYARAQRSLGRHYFSQRAFDQAAEAYRLSLKVNALSHPSWFALGCAYLELQEFKNAVEAFSRCVQIDDEDAEAWSNLAAALLHLRPKTKPVDEHGELIEDDKPITSHPRQDALKAFKRAANLKHDNPRIWSNVLAVAASTNPPAWQDVINAQRRLCEIRGASEGEKCIDAEILDLLVKHAVQEVQEQGGFDATRPGLPRLVNEFVEKHVKPLITASPRLWMTLGMLYMHTGRPASALEAHEKAWRAVVSQPRWEDSGEESWNAVVEMTVELVDAYESLGPRERTEGLAAGSGEVVARDWKFKARSAVRSVMGKGKEVWENSAGWERLRERLEELKGRE</sequence>
<evidence type="ECO:0000256" key="4">
    <source>
        <dbReference type="SAM" id="MobiDB-lite"/>
    </source>
</evidence>
<proteinExistence type="predicted"/>
<dbReference type="Proteomes" id="UP000799440">
    <property type="component" value="Unassembled WGS sequence"/>
</dbReference>
<dbReference type="InterPro" id="IPR019734">
    <property type="entry name" value="TPR_rpt"/>
</dbReference>
<feature type="region of interest" description="Disordered" evidence="4">
    <location>
        <begin position="191"/>
        <end position="216"/>
    </location>
</feature>
<feature type="compositionally biased region" description="Low complexity" evidence="4">
    <location>
        <begin position="118"/>
        <end position="130"/>
    </location>
</feature>
<feature type="compositionally biased region" description="Basic residues" evidence="4">
    <location>
        <begin position="232"/>
        <end position="242"/>
    </location>
</feature>
<keyword evidence="5" id="KW-0812">Transmembrane</keyword>